<dbReference type="InterPro" id="IPR001878">
    <property type="entry name" value="Znf_CCHC"/>
</dbReference>
<dbReference type="PROSITE" id="PS50158">
    <property type="entry name" value="ZF_CCHC"/>
    <property type="match status" value="1"/>
</dbReference>
<protein>
    <recommendedName>
        <fullName evidence="3">CCHC-type domain-containing protein</fullName>
    </recommendedName>
</protein>
<keyword evidence="1" id="KW-0862">Zinc</keyword>
<dbReference type="GO" id="GO:0003690">
    <property type="term" value="F:double-stranded DNA binding"/>
    <property type="evidence" value="ECO:0007669"/>
    <property type="project" value="InterPro"/>
</dbReference>
<organism evidence="4 5">
    <name type="scientific">Rhipicephalus microplus</name>
    <name type="common">Cattle tick</name>
    <name type="synonym">Boophilus microplus</name>
    <dbReference type="NCBI Taxonomy" id="6941"/>
    <lineage>
        <taxon>Eukaryota</taxon>
        <taxon>Metazoa</taxon>
        <taxon>Ecdysozoa</taxon>
        <taxon>Arthropoda</taxon>
        <taxon>Chelicerata</taxon>
        <taxon>Arachnida</taxon>
        <taxon>Acari</taxon>
        <taxon>Parasitiformes</taxon>
        <taxon>Ixodida</taxon>
        <taxon>Ixodoidea</taxon>
        <taxon>Ixodidae</taxon>
        <taxon>Rhipicephalinae</taxon>
        <taxon>Rhipicephalus</taxon>
        <taxon>Boophilus</taxon>
    </lineage>
</organism>
<gene>
    <name evidence="4" type="ORF">HPB51_013925</name>
</gene>
<reference evidence="4" key="1">
    <citation type="journal article" date="2020" name="Cell">
        <title>Large-Scale Comparative Analyses of Tick Genomes Elucidate Their Genetic Diversity and Vector Capacities.</title>
        <authorList>
            <consortium name="Tick Genome and Microbiome Consortium (TIGMIC)"/>
            <person name="Jia N."/>
            <person name="Wang J."/>
            <person name="Shi W."/>
            <person name="Du L."/>
            <person name="Sun Y."/>
            <person name="Zhan W."/>
            <person name="Jiang J.F."/>
            <person name="Wang Q."/>
            <person name="Zhang B."/>
            <person name="Ji P."/>
            <person name="Bell-Sakyi L."/>
            <person name="Cui X.M."/>
            <person name="Yuan T.T."/>
            <person name="Jiang B.G."/>
            <person name="Yang W.F."/>
            <person name="Lam T.T."/>
            <person name="Chang Q.C."/>
            <person name="Ding S.J."/>
            <person name="Wang X.J."/>
            <person name="Zhu J.G."/>
            <person name="Ruan X.D."/>
            <person name="Zhao L."/>
            <person name="Wei J.T."/>
            <person name="Ye R.Z."/>
            <person name="Que T.C."/>
            <person name="Du C.H."/>
            <person name="Zhou Y.H."/>
            <person name="Cheng J.X."/>
            <person name="Dai P.F."/>
            <person name="Guo W.B."/>
            <person name="Han X.H."/>
            <person name="Huang E.J."/>
            <person name="Li L.F."/>
            <person name="Wei W."/>
            <person name="Gao Y.C."/>
            <person name="Liu J.Z."/>
            <person name="Shao H.Z."/>
            <person name="Wang X."/>
            <person name="Wang C.C."/>
            <person name="Yang T.C."/>
            <person name="Huo Q.B."/>
            <person name="Li W."/>
            <person name="Chen H.Y."/>
            <person name="Chen S.E."/>
            <person name="Zhou L.G."/>
            <person name="Ni X.B."/>
            <person name="Tian J.H."/>
            <person name="Sheng Y."/>
            <person name="Liu T."/>
            <person name="Pan Y.S."/>
            <person name="Xia L.Y."/>
            <person name="Li J."/>
            <person name="Zhao F."/>
            <person name="Cao W.C."/>
        </authorList>
    </citation>
    <scope>NUCLEOTIDE SEQUENCE</scope>
    <source>
        <strain evidence="4">Rmic-2018</strain>
    </source>
</reference>
<dbReference type="GO" id="GO:0002218">
    <property type="term" value="P:activation of innate immune response"/>
    <property type="evidence" value="ECO:0007669"/>
    <property type="project" value="InterPro"/>
</dbReference>
<accession>A0A9J6DGY4</accession>
<dbReference type="EMBL" id="JABSTU010000009">
    <property type="protein sequence ID" value="KAH8021250.1"/>
    <property type="molecule type" value="Genomic_DNA"/>
</dbReference>
<dbReference type="InterPro" id="IPR042509">
    <property type="entry name" value="ZCCHC3"/>
</dbReference>
<reference evidence="4" key="2">
    <citation type="submission" date="2021-09" db="EMBL/GenBank/DDBJ databases">
        <authorList>
            <person name="Jia N."/>
            <person name="Wang J."/>
            <person name="Shi W."/>
            <person name="Du L."/>
            <person name="Sun Y."/>
            <person name="Zhan W."/>
            <person name="Jiang J."/>
            <person name="Wang Q."/>
            <person name="Zhang B."/>
            <person name="Ji P."/>
            <person name="Sakyi L.B."/>
            <person name="Cui X."/>
            <person name="Yuan T."/>
            <person name="Jiang B."/>
            <person name="Yang W."/>
            <person name="Lam T.T.-Y."/>
            <person name="Chang Q."/>
            <person name="Ding S."/>
            <person name="Wang X."/>
            <person name="Zhu J."/>
            <person name="Ruan X."/>
            <person name="Zhao L."/>
            <person name="Wei J."/>
            <person name="Que T."/>
            <person name="Du C."/>
            <person name="Cheng J."/>
            <person name="Dai P."/>
            <person name="Han X."/>
            <person name="Huang E."/>
            <person name="Gao Y."/>
            <person name="Liu J."/>
            <person name="Shao H."/>
            <person name="Ye R."/>
            <person name="Li L."/>
            <person name="Wei W."/>
            <person name="Wang X."/>
            <person name="Wang C."/>
            <person name="Huo Q."/>
            <person name="Li W."/>
            <person name="Guo W."/>
            <person name="Chen H."/>
            <person name="Chen S."/>
            <person name="Zhou L."/>
            <person name="Zhou L."/>
            <person name="Ni X."/>
            <person name="Tian J."/>
            <person name="Zhou Y."/>
            <person name="Sheng Y."/>
            <person name="Liu T."/>
            <person name="Pan Y."/>
            <person name="Xia L."/>
            <person name="Li J."/>
            <person name="Zhao F."/>
            <person name="Cao W."/>
        </authorList>
    </citation>
    <scope>NUCLEOTIDE SEQUENCE</scope>
    <source>
        <strain evidence="4">Rmic-2018</strain>
        <tissue evidence="4">Larvae</tissue>
    </source>
</reference>
<feature type="region of interest" description="Disordered" evidence="2">
    <location>
        <begin position="349"/>
        <end position="446"/>
    </location>
</feature>
<dbReference type="InterPro" id="IPR036691">
    <property type="entry name" value="Endo/exonu/phosph_ase_sf"/>
</dbReference>
<keyword evidence="1" id="KW-0863">Zinc-finger</keyword>
<dbReference type="PANTHER" id="PTHR22639:SF3">
    <property type="entry name" value="ZINC FINGER CCHC DOMAIN-CONTAINING PROTEIN 3"/>
    <property type="match status" value="1"/>
</dbReference>
<dbReference type="VEuPathDB" id="VectorBase:LOC119164207"/>
<feature type="domain" description="CCHC-type" evidence="3">
    <location>
        <begin position="298"/>
        <end position="312"/>
    </location>
</feature>
<dbReference type="Gene3D" id="4.10.60.10">
    <property type="entry name" value="Zinc finger, CCHC-type"/>
    <property type="match status" value="1"/>
</dbReference>
<evidence type="ECO:0000313" key="5">
    <source>
        <dbReference type="Proteomes" id="UP000821866"/>
    </source>
</evidence>
<sequence>MDQDLDIIAVQETKVESVDATESLLQRFTGRYTASVSHAVGRSAGCVIFVRNSLGASVQNVTCGSSGRFVAIKKEKGVGGIVILLLVTDACGRRMESSSRAATAADAGRGTASPLVPKDYRIILPSLPSGEAMRRAVALHCDVSGRPYRIDDFRKPLKDLGVIQQVSGIGAYQMSHVWLLNMKTVEAKKALTDAGVVKVKDRVCLVIDPTRQEVKMKLHWLAFDVTKDAIRRAFYEYGDVKEVTDDRWRVEDFEGVESTTRVVRMQLRDGVSMDQLPHQVRIGSSTALVVVPGRPPLCLRCRSTGHMRRDCKVPRCSECHSFGHEQDECNRSYARAAGRRPDTQQSELLMDEEESEQASLPAIPQKQTTSDDTLVLGKSKQVSSAPDTNAERKMGSQAAPTTSEETRPAPAMHAASQLQATRPETPASQANAASTPLNSASQHSLANKHTKMRICLVIWIP</sequence>
<dbReference type="SUPFAM" id="SSF57756">
    <property type="entry name" value="Retrovirus zinc finger-like domains"/>
    <property type="match status" value="1"/>
</dbReference>
<keyword evidence="5" id="KW-1185">Reference proteome</keyword>
<dbReference type="Proteomes" id="UP000821866">
    <property type="component" value="Chromosome 7"/>
</dbReference>
<keyword evidence="1" id="KW-0479">Metal-binding</keyword>
<proteinExistence type="predicted"/>
<name>A0A9J6DGY4_RHIMP</name>
<dbReference type="GO" id="GO:0008270">
    <property type="term" value="F:zinc ion binding"/>
    <property type="evidence" value="ECO:0007669"/>
    <property type="project" value="UniProtKB-KW"/>
</dbReference>
<dbReference type="SMART" id="SM00343">
    <property type="entry name" value="ZnF_C2HC"/>
    <property type="match status" value="2"/>
</dbReference>
<dbReference type="InterPro" id="IPR036875">
    <property type="entry name" value="Znf_CCHC_sf"/>
</dbReference>
<feature type="compositionally biased region" description="Polar residues" evidence="2">
    <location>
        <begin position="416"/>
        <end position="445"/>
    </location>
</feature>
<evidence type="ECO:0000313" key="4">
    <source>
        <dbReference type="EMBL" id="KAH8021250.1"/>
    </source>
</evidence>
<comment type="caution">
    <text evidence="4">The sequence shown here is derived from an EMBL/GenBank/DDBJ whole genome shotgun (WGS) entry which is preliminary data.</text>
</comment>
<dbReference type="Gene3D" id="3.60.10.10">
    <property type="entry name" value="Endonuclease/exonuclease/phosphatase"/>
    <property type="match status" value="1"/>
</dbReference>
<dbReference type="SUPFAM" id="SSF56219">
    <property type="entry name" value="DNase I-like"/>
    <property type="match status" value="1"/>
</dbReference>
<dbReference type="AlphaFoldDB" id="A0A9J6DGY4"/>
<dbReference type="PANTHER" id="PTHR22639">
    <property type="entry name" value="GAG-RELATED PROTEIN"/>
    <property type="match status" value="1"/>
</dbReference>
<evidence type="ECO:0000259" key="3">
    <source>
        <dbReference type="PROSITE" id="PS50158"/>
    </source>
</evidence>
<evidence type="ECO:0000256" key="1">
    <source>
        <dbReference type="PROSITE-ProRule" id="PRU00047"/>
    </source>
</evidence>
<dbReference type="GO" id="GO:0003723">
    <property type="term" value="F:RNA binding"/>
    <property type="evidence" value="ECO:0007669"/>
    <property type="project" value="InterPro"/>
</dbReference>
<evidence type="ECO:0000256" key="2">
    <source>
        <dbReference type="SAM" id="MobiDB-lite"/>
    </source>
</evidence>